<keyword evidence="7" id="KW-0862">Zinc</keyword>
<evidence type="ECO:0000256" key="5">
    <source>
        <dbReference type="ARBA" id="ARBA00022801"/>
    </source>
</evidence>
<dbReference type="SUPFAM" id="SSF55031">
    <property type="entry name" value="Bacterial exopeptidase dimerisation domain"/>
    <property type="match status" value="1"/>
</dbReference>
<feature type="binding site" evidence="8">
    <location>
        <position position="308"/>
    </location>
    <ligand>
        <name>allantoate</name>
        <dbReference type="ChEBI" id="CHEBI:17536"/>
    </ligand>
</feature>
<organism evidence="9 10">
    <name type="scientific">Noviherbaspirillum saxi</name>
    <dbReference type="NCBI Taxonomy" id="2320863"/>
    <lineage>
        <taxon>Bacteria</taxon>
        <taxon>Pseudomonadati</taxon>
        <taxon>Pseudomonadota</taxon>
        <taxon>Betaproteobacteria</taxon>
        <taxon>Burkholderiales</taxon>
        <taxon>Oxalobacteraceae</taxon>
        <taxon>Noviherbaspirillum</taxon>
    </lineage>
</organism>
<dbReference type="OrthoDB" id="9808195at2"/>
<feature type="binding site" evidence="8">
    <location>
        <position position="236"/>
    </location>
    <ligand>
        <name>allantoate</name>
        <dbReference type="ChEBI" id="CHEBI:17536"/>
    </ligand>
</feature>
<evidence type="ECO:0000256" key="2">
    <source>
        <dbReference type="ARBA" id="ARBA00006153"/>
    </source>
</evidence>
<proteinExistence type="inferred from homology"/>
<dbReference type="GO" id="GO:0016813">
    <property type="term" value="F:hydrolase activity, acting on carbon-nitrogen (but not peptide) bonds, in linear amidines"/>
    <property type="evidence" value="ECO:0007669"/>
    <property type="project" value="InterPro"/>
</dbReference>
<sequence>MMPREQLSPASVMPDELSRCDAVPHAGKLILAWSEILGAWSDDDDCLTCAFMTTAHRKTAVQLASWMREAGMEVSIDAVGNVIGRYVSDDPAAKTLMTGSHYDTARDSSKLEGRLGILLPIAVVRHLHSRGEKLPFHVEVIGFSDGKGLRFNRPFLGSKAVAGRFDMHALDSTDAEGLSLRTILHDAGHSAQLIPDIARRRNDLLGFVEVALEDGPVLRSHGLPAGIVSSIAGSSRYVIELTGTACDAGSTPMALRRDAAAAAAEIILLVERCCSDTASLVGTVGEIEIPNGAANVVPGACRLTLEVRAAHDATRDAAIAAIMIGIDAICYRRNMDVRFECVEKVAAVSCAAGLRRQLGEAAMRTGIKPVELAAGTTHDAMEMAAVTDVAMLFMRCYNAGLGEDSRESVTADDIGTAWEIMLAFIRGISENGNKAS</sequence>
<keyword evidence="4 7" id="KW-0479">Metal-binding</keyword>
<dbReference type="NCBIfam" id="TIGR01879">
    <property type="entry name" value="hydantase"/>
    <property type="match status" value="1"/>
</dbReference>
<reference evidence="10" key="1">
    <citation type="submission" date="2018-09" db="EMBL/GenBank/DDBJ databases">
        <authorList>
            <person name="Zhu H."/>
        </authorList>
    </citation>
    <scope>NUCLEOTIDE SEQUENCE [LARGE SCALE GENOMIC DNA]</scope>
    <source>
        <strain evidence="10">K1R23-30</strain>
    </source>
</reference>
<evidence type="ECO:0000313" key="10">
    <source>
        <dbReference type="Proteomes" id="UP000265955"/>
    </source>
</evidence>
<dbReference type="Proteomes" id="UP000265955">
    <property type="component" value="Unassembled WGS sequence"/>
</dbReference>
<dbReference type="InterPro" id="IPR010158">
    <property type="entry name" value="Amidase_Cbmase"/>
</dbReference>
<keyword evidence="6" id="KW-0464">Manganese</keyword>
<comment type="caution">
    <text evidence="9">The sequence shown here is derived from an EMBL/GenBank/DDBJ whole genome shotgun (WGS) entry which is preliminary data.</text>
</comment>
<comment type="subunit">
    <text evidence="3">Homodimer.</text>
</comment>
<gene>
    <name evidence="9" type="ORF">D3871_29325</name>
</gene>
<dbReference type="Gene3D" id="3.40.630.10">
    <property type="entry name" value="Zn peptidases"/>
    <property type="match status" value="1"/>
</dbReference>
<dbReference type="PANTHER" id="PTHR32494">
    <property type="entry name" value="ALLANTOATE DEIMINASE-RELATED"/>
    <property type="match status" value="1"/>
</dbReference>
<evidence type="ECO:0000256" key="3">
    <source>
        <dbReference type="ARBA" id="ARBA00011738"/>
    </source>
</evidence>
<dbReference type="Gene3D" id="3.30.70.360">
    <property type="match status" value="1"/>
</dbReference>
<feature type="binding site" evidence="8">
    <location>
        <position position="295"/>
    </location>
    <ligand>
        <name>allantoate</name>
        <dbReference type="ChEBI" id="CHEBI:17536"/>
    </ligand>
</feature>
<dbReference type="PIRSF" id="PIRSF001235">
    <property type="entry name" value="Amidase_carbamoylase"/>
    <property type="match status" value="1"/>
</dbReference>
<evidence type="ECO:0000256" key="6">
    <source>
        <dbReference type="ARBA" id="ARBA00023211"/>
    </source>
</evidence>
<dbReference type="SUPFAM" id="SSF53187">
    <property type="entry name" value="Zn-dependent exopeptidases"/>
    <property type="match status" value="1"/>
</dbReference>
<evidence type="ECO:0000256" key="4">
    <source>
        <dbReference type="ARBA" id="ARBA00022723"/>
    </source>
</evidence>
<dbReference type="InterPro" id="IPR002933">
    <property type="entry name" value="Peptidase_M20"/>
</dbReference>
<evidence type="ECO:0000256" key="1">
    <source>
        <dbReference type="ARBA" id="ARBA00001936"/>
    </source>
</evidence>
<keyword evidence="10" id="KW-1185">Reference proteome</keyword>
<comment type="cofactor">
    <cofactor evidence="7">
        <name>Zn(2+)</name>
        <dbReference type="ChEBI" id="CHEBI:29105"/>
    </cofactor>
    <text evidence="7">Binds 2 Zn(2+) ions per subunit.</text>
</comment>
<dbReference type="InterPro" id="IPR036264">
    <property type="entry name" value="Bact_exopeptidase_dim_dom"/>
</dbReference>
<comment type="cofactor">
    <cofactor evidence="1">
        <name>Mn(2+)</name>
        <dbReference type="ChEBI" id="CHEBI:29035"/>
    </cofactor>
</comment>
<dbReference type="Pfam" id="PF01546">
    <property type="entry name" value="Peptidase_M20"/>
    <property type="match status" value="1"/>
</dbReference>
<feature type="binding site" evidence="7">
    <location>
        <position position="101"/>
    </location>
    <ligand>
        <name>Zn(2+)</name>
        <dbReference type="ChEBI" id="CHEBI:29105"/>
        <label>1</label>
    </ligand>
</feature>
<evidence type="ECO:0000313" key="9">
    <source>
        <dbReference type="EMBL" id="RJF92684.1"/>
    </source>
</evidence>
<dbReference type="PANTHER" id="PTHR32494:SF19">
    <property type="entry name" value="ALLANTOATE DEIMINASE-RELATED"/>
    <property type="match status" value="1"/>
</dbReference>
<accession>A0A3A3FJE3</accession>
<evidence type="ECO:0000256" key="8">
    <source>
        <dbReference type="PIRSR" id="PIRSR001235-2"/>
    </source>
</evidence>
<dbReference type="RefSeq" id="WP_119772675.1">
    <property type="nucleotide sequence ID" value="NZ_QYUO01000003.1"/>
</dbReference>
<dbReference type="EMBL" id="QYUO01000003">
    <property type="protein sequence ID" value="RJF92684.1"/>
    <property type="molecule type" value="Genomic_DNA"/>
</dbReference>
<evidence type="ECO:0000256" key="7">
    <source>
        <dbReference type="PIRSR" id="PIRSR001235-1"/>
    </source>
</evidence>
<dbReference type="AlphaFoldDB" id="A0A3A3FJE3"/>
<protein>
    <submittedName>
        <fullName evidence="9">Hydantoinase/carbamoylase family amidase</fullName>
        <ecNumber evidence="9">3.5.-.-</ecNumber>
    </submittedName>
</protein>
<keyword evidence="5 9" id="KW-0378">Hydrolase</keyword>
<dbReference type="GO" id="GO:0046872">
    <property type="term" value="F:metal ion binding"/>
    <property type="evidence" value="ECO:0007669"/>
    <property type="project" value="UniProtKB-KW"/>
</dbReference>
<dbReference type="EC" id="3.5.-.-" evidence="9"/>
<name>A0A3A3FJE3_9BURK</name>
<comment type="similarity">
    <text evidence="2">Belongs to the peptidase M20 family.</text>
</comment>